<feature type="domain" description="Ig-like" evidence="1">
    <location>
        <begin position="24"/>
        <end position="80"/>
    </location>
</feature>
<gene>
    <name evidence="2" type="primary">Igkv41_16</name>
    <name evidence="2" type="ORF">GTO95_0004440</name>
</gene>
<organism evidence="2 3">
    <name type="scientific">Atractosteus spatula</name>
    <name type="common">Alligator gar</name>
    <name type="synonym">Lepisosteus spatula</name>
    <dbReference type="NCBI Taxonomy" id="7917"/>
    <lineage>
        <taxon>Eukaryota</taxon>
        <taxon>Metazoa</taxon>
        <taxon>Chordata</taxon>
        <taxon>Craniata</taxon>
        <taxon>Vertebrata</taxon>
        <taxon>Euteleostomi</taxon>
        <taxon>Actinopterygii</taxon>
        <taxon>Neopterygii</taxon>
        <taxon>Holostei</taxon>
        <taxon>Semionotiformes</taxon>
        <taxon>Lepisosteidae</taxon>
        <taxon>Atractosteus</taxon>
    </lineage>
</organism>
<dbReference type="InterPro" id="IPR013783">
    <property type="entry name" value="Ig-like_fold"/>
</dbReference>
<dbReference type="Gene3D" id="2.60.40.10">
    <property type="entry name" value="Immunoglobulins"/>
    <property type="match status" value="1"/>
</dbReference>
<sequence>AAAVDQALMSTAFIRHFSLLCSYLSWYLQKQGQAPQVLVYHGTTHQSGVPDRFAGSGSGTAFTLTITGVPAEDTGGYYCQ</sequence>
<feature type="non-terminal residue" evidence="2">
    <location>
        <position position="80"/>
    </location>
</feature>
<dbReference type="Pfam" id="PF07686">
    <property type="entry name" value="V-set"/>
    <property type="match status" value="1"/>
</dbReference>
<dbReference type="PROSITE" id="PS50835">
    <property type="entry name" value="IG_LIKE"/>
    <property type="match status" value="1"/>
</dbReference>
<feature type="non-terminal residue" evidence="2">
    <location>
        <position position="1"/>
    </location>
</feature>
<reference evidence="2" key="1">
    <citation type="journal article" date="2021" name="Cell">
        <title>Tracing the genetic footprints of vertebrate landing in non-teleost ray-finned fishes.</title>
        <authorList>
            <person name="Bi X."/>
            <person name="Wang K."/>
            <person name="Yang L."/>
            <person name="Pan H."/>
            <person name="Jiang H."/>
            <person name="Wei Q."/>
            <person name="Fang M."/>
            <person name="Yu H."/>
            <person name="Zhu C."/>
            <person name="Cai Y."/>
            <person name="He Y."/>
            <person name="Gan X."/>
            <person name="Zeng H."/>
            <person name="Yu D."/>
            <person name="Zhu Y."/>
            <person name="Jiang H."/>
            <person name="Qiu Q."/>
            <person name="Yang H."/>
            <person name="Zhang Y.E."/>
            <person name="Wang W."/>
            <person name="Zhu M."/>
            <person name="He S."/>
            <person name="Zhang G."/>
        </authorList>
    </citation>
    <scope>NUCLEOTIDE SEQUENCE</scope>
    <source>
        <strain evidence="2">Allg_001</strain>
    </source>
</reference>
<dbReference type="SMART" id="SM00406">
    <property type="entry name" value="IGv"/>
    <property type="match status" value="1"/>
</dbReference>
<evidence type="ECO:0000313" key="2">
    <source>
        <dbReference type="EMBL" id="MBN3314772.1"/>
    </source>
</evidence>
<comment type="caution">
    <text evidence="2">The sequence shown here is derived from an EMBL/GenBank/DDBJ whole genome shotgun (WGS) entry which is preliminary data.</text>
</comment>
<dbReference type="InterPro" id="IPR036179">
    <property type="entry name" value="Ig-like_dom_sf"/>
</dbReference>
<name>A0A8J7NJQ7_ATRSP</name>
<dbReference type="AlphaFoldDB" id="A0A8J7NJQ7"/>
<dbReference type="EMBL" id="JAAWVO010017282">
    <property type="protein sequence ID" value="MBN3314772.1"/>
    <property type="molecule type" value="Genomic_DNA"/>
</dbReference>
<evidence type="ECO:0000259" key="1">
    <source>
        <dbReference type="PROSITE" id="PS50835"/>
    </source>
</evidence>
<accession>A0A8J7NJQ7</accession>
<dbReference type="InterPro" id="IPR050150">
    <property type="entry name" value="IgV_Light_Chain"/>
</dbReference>
<evidence type="ECO:0000313" key="3">
    <source>
        <dbReference type="Proteomes" id="UP000736164"/>
    </source>
</evidence>
<dbReference type="InterPro" id="IPR013106">
    <property type="entry name" value="Ig_V-set"/>
</dbReference>
<keyword evidence="3" id="KW-1185">Reference proteome</keyword>
<dbReference type="InterPro" id="IPR007110">
    <property type="entry name" value="Ig-like_dom"/>
</dbReference>
<protein>
    <submittedName>
        <fullName evidence="2">KV401 protein</fullName>
    </submittedName>
</protein>
<proteinExistence type="predicted"/>
<dbReference type="SUPFAM" id="SSF48726">
    <property type="entry name" value="Immunoglobulin"/>
    <property type="match status" value="1"/>
</dbReference>
<dbReference type="Proteomes" id="UP000736164">
    <property type="component" value="Unassembled WGS sequence"/>
</dbReference>
<dbReference type="PANTHER" id="PTHR23267">
    <property type="entry name" value="IMMUNOGLOBULIN LIGHT CHAIN"/>
    <property type="match status" value="1"/>
</dbReference>